<evidence type="ECO:0000256" key="1">
    <source>
        <dbReference type="ARBA" id="ARBA00004606"/>
    </source>
</evidence>
<proteinExistence type="inferred from homology"/>
<keyword evidence="9" id="KW-0472">Membrane</keyword>
<dbReference type="Pfam" id="PF10250">
    <property type="entry name" value="O-FucT"/>
    <property type="match status" value="1"/>
</dbReference>
<evidence type="ECO:0000256" key="9">
    <source>
        <dbReference type="ARBA" id="ARBA00023136"/>
    </source>
</evidence>
<protein>
    <recommendedName>
        <fullName evidence="13">O-fucosyltransferase family protein</fullName>
    </recommendedName>
</protein>
<dbReference type="PANTHER" id="PTHR31741:SF22">
    <property type="entry name" value="O-FUCOSYLTRANSFERASE FAMILY PROTEIN"/>
    <property type="match status" value="1"/>
</dbReference>
<sequence>GQAKGPASGDPPPHRRCRFVALGGAGRLQHSALDGAPPALHLLRSSPLAAPRRPPVLHREPQCLCNRLRRNRRRLRRCRGPCAPSSTYQEDEVKVIRELPQKFNGKVPLSMQPVSWSSEKYYLRQILPLVRKHKVIRFSRTDSRLANNGLPLRLQKLRCHVNYNALRFTPSIEALGNKMISSLRKTGSFVVLHL</sequence>
<dbReference type="GO" id="GO:0006004">
    <property type="term" value="P:fucose metabolic process"/>
    <property type="evidence" value="ECO:0007669"/>
    <property type="project" value="UniProtKB-KW"/>
</dbReference>
<keyword evidence="8" id="KW-1133">Transmembrane helix</keyword>
<comment type="subcellular location">
    <subcellularLocation>
        <location evidence="1">Membrane</location>
        <topology evidence="1">Single-pass type II membrane protein</topology>
    </subcellularLocation>
</comment>
<keyword evidence="10" id="KW-0325">Glycoprotein</keyword>
<keyword evidence="11" id="KW-0294">Fucose metabolism</keyword>
<comment type="pathway">
    <text evidence="2">Glycan metabolism.</text>
</comment>
<name>A0A452XCR5_AEGTS</name>
<keyword evidence="15" id="KW-1185">Reference proteome</keyword>
<keyword evidence="6" id="KW-0812">Transmembrane</keyword>
<dbReference type="AlphaFoldDB" id="A0A452XCR5"/>
<keyword evidence="4" id="KW-0328">Glycosyltransferase</keyword>
<dbReference type="GO" id="GO:0016757">
    <property type="term" value="F:glycosyltransferase activity"/>
    <property type="evidence" value="ECO:0007669"/>
    <property type="project" value="UniProtKB-KW"/>
</dbReference>
<reference evidence="14" key="3">
    <citation type="submission" date="2019-03" db="UniProtKB">
        <authorList>
            <consortium name="EnsemblPlants"/>
        </authorList>
    </citation>
    <scope>IDENTIFICATION</scope>
</reference>
<evidence type="ECO:0000256" key="13">
    <source>
        <dbReference type="ARBA" id="ARBA00030350"/>
    </source>
</evidence>
<reference evidence="15" key="2">
    <citation type="journal article" date="2017" name="Nat. Plants">
        <title>The Aegilops tauschii genome reveals multiple impacts of transposons.</title>
        <authorList>
            <person name="Zhao G."/>
            <person name="Zou C."/>
            <person name="Li K."/>
            <person name="Wang K."/>
            <person name="Li T."/>
            <person name="Gao L."/>
            <person name="Zhang X."/>
            <person name="Wang H."/>
            <person name="Yang Z."/>
            <person name="Liu X."/>
            <person name="Jiang W."/>
            <person name="Mao L."/>
            <person name="Kong X."/>
            <person name="Jiao Y."/>
            <person name="Jia J."/>
        </authorList>
    </citation>
    <scope>NUCLEOTIDE SEQUENCE [LARGE SCALE GENOMIC DNA]</scope>
    <source>
        <strain evidence="15">cv. AL8/78</strain>
    </source>
</reference>
<evidence type="ECO:0000256" key="7">
    <source>
        <dbReference type="ARBA" id="ARBA00022968"/>
    </source>
</evidence>
<evidence type="ECO:0000256" key="8">
    <source>
        <dbReference type="ARBA" id="ARBA00022989"/>
    </source>
</evidence>
<organism evidence="14 15">
    <name type="scientific">Aegilops tauschii subsp. strangulata</name>
    <name type="common">Goatgrass</name>
    <dbReference type="NCBI Taxonomy" id="200361"/>
    <lineage>
        <taxon>Eukaryota</taxon>
        <taxon>Viridiplantae</taxon>
        <taxon>Streptophyta</taxon>
        <taxon>Embryophyta</taxon>
        <taxon>Tracheophyta</taxon>
        <taxon>Spermatophyta</taxon>
        <taxon>Magnoliopsida</taxon>
        <taxon>Liliopsida</taxon>
        <taxon>Poales</taxon>
        <taxon>Poaceae</taxon>
        <taxon>BOP clade</taxon>
        <taxon>Pooideae</taxon>
        <taxon>Triticodae</taxon>
        <taxon>Triticeae</taxon>
        <taxon>Triticinae</taxon>
        <taxon>Aegilops</taxon>
    </lineage>
</organism>
<evidence type="ECO:0000256" key="12">
    <source>
        <dbReference type="ARBA" id="ARBA00023277"/>
    </source>
</evidence>
<evidence type="ECO:0000256" key="2">
    <source>
        <dbReference type="ARBA" id="ARBA00004881"/>
    </source>
</evidence>
<dbReference type="Proteomes" id="UP000015105">
    <property type="component" value="Unassembled WGS sequence"/>
</dbReference>
<dbReference type="GO" id="GO:0005737">
    <property type="term" value="C:cytoplasm"/>
    <property type="evidence" value="ECO:0007669"/>
    <property type="project" value="TreeGrafter"/>
</dbReference>
<dbReference type="GO" id="GO:0016020">
    <property type="term" value="C:membrane"/>
    <property type="evidence" value="ECO:0007669"/>
    <property type="project" value="UniProtKB-SubCell"/>
</dbReference>
<evidence type="ECO:0000256" key="3">
    <source>
        <dbReference type="ARBA" id="ARBA00007737"/>
    </source>
</evidence>
<evidence type="ECO:0000256" key="11">
    <source>
        <dbReference type="ARBA" id="ARBA00023253"/>
    </source>
</evidence>
<keyword evidence="7" id="KW-0735">Signal-anchor</keyword>
<evidence type="ECO:0000256" key="10">
    <source>
        <dbReference type="ARBA" id="ARBA00023180"/>
    </source>
</evidence>
<evidence type="ECO:0000256" key="4">
    <source>
        <dbReference type="ARBA" id="ARBA00022676"/>
    </source>
</evidence>
<dbReference type="EnsemblPlants" id="AET0Gv20032200.8">
    <property type="protein sequence ID" value="AET0Gv20032200.8"/>
    <property type="gene ID" value="AET0Gv20032200"/>
</dbReference>
<keyword evidence="12" id="KW-0119">Carbohydrate metabolism</keyword>
<dbReference type="PANTHER" id="PTHR31741">
    <property type="entry name" value="OS02G0726500 PROTEIN-RELATED"/>
    <property type="match status" value="1"/>
</dbReference>
<keyword evidence="5" id="KW-0808">Transferase</keyword>
<evidence type="ECO:0000313" key="15">
    <source>
        <dbReference type="Proteomes" id="UP000015105"/>
    </source>
</evidence>
<accession>A0A452XCR5</accession>
<evidence type="ECO:0000313" key="14">
    <source>
        <dbReference type="EnsemblPlants" id="AET0Gv20032200.8"/>
    </source>
</evidence>
<comment type="similarity">
    <text evidence="3">Belongs to the glycosyltransferase GT106 family.</text>
</comment>
<reference evidence="15" key="1">
    <citation type="journal article" date="2014" name="Science">
        <title>Ancient hybridizations among the ancestral genomes of bread wheat.</title>
        <authorList>
            <consortium name="International Wheat Genome Sequencing Consortium,"/>
            <person name="Marcussen T."/>
            <person name="Sandve S.R."/>
            <person name="Heier L."/>
            <person name="Spannagl M."/>
            <person name="Pfeifer M."/>
            <person name="Jakobsen K.S."/>
            <person name="Wulff B.B."/>
            <person name="Steuernagel B."/>
            <person name="Mayer K.F."/>
            <person name="Olsen O.A."/>
        </authorList>
    </citation>
    <scope>NUCLEOTIDE SEQUENCE [LARGE SCALE GENOMIC DNA]</scope>
    <source>
        <strain evidence="15">cv. AL8/78</strain>
    </source>
</reference>
<dbReference type="Gramene" id="AET0Gv20032200.8">
    <property type="protein sequence ID" value="AET0Gv20032200.8"/>
    <property type="gene ID" value="AET0Gv20032200"/>
</dbReference>
<dbReference type="InterPro" id="IPR019378">
    <property type="entry name" value="GDP-Fuc_O-FucTrfase"/>
</dbReference>
<evidence type="ECO:0000256" key="5">
    <source>
        <dbReference type="ARBA" id="ARBA00022679"/>
    </source>
</evidence>
<evidence type="ECO:0000256" key="6">
    <source>
        <dbReference type="ARBA" id="ARBA00022692"/>
    </source>
</evidence>